<protein>
    <submittedName>
        <fullName evidence="2">Uncharacterized protein</fullName>
    </submittedName>
</protein>
<feature type="transmembrane region" description="Helical" evidence="1">
    <location>
        <begin position="51"/>
        <end position="77"/>
    </location>
</feature>
<evidence type="ECO:0000313" key="2">
    <source>
        <dbReference type="EMBL" id="BBB15200.1"/>
    </source>
</evidence>
<evidence type="ECO:0000313" key="3">
    <source>
        <dbReference type="Proteomes" id="UP000282483"/>
    </source>
</evidence>
<evidence type="ECO:0000256" key="1">
    <source>
        <dbReference type="SAM" id="Phobius"/>
    </source>
</evidence>
<dbReference type="EMBL" id="AP018005">
    <property type="protein sequence ID" value="BBB15200.1"/>
    <property type="molecule type" value="Genomic_DNA"/>
</dbReference>
<dbReference type="AlphaFoldDB" id="A0A2Z5UWC1"/>
<dbReference type="KEGG" id="rvi:RVIR1_07040"/>
<gene>
    <name evidence="2" type="ORF">RVIR1_07040</name>
</gene>
<dbReference type="RefSeq" id="WP_126322677.1">
    <property type="nucleotide sequence ID" value="NZ_AP018005.1"/>
</dbReference>
<reference evidence="2 3" key="1">
    <citation type="submission" date="2017-03" db="EMBL/GenBank/DDBJ databases">
        <title>The genome sequence of Candidatus Rickettsiella viridis.</title>
        <authorList>
            <person name="Nikoh N."/>
            <person name="Tsuchida T."/>
            <person name="Yamaguchi K."/>
            <person name="Maeda T."/>
            <person name="Shigenobu S."/>
            <person name="Fukatsu T."/>
        </authorList>
    </citation>
    <scope>NUCLEOTIDE SEQUENCE [LARGE SCALE GENOMIC DNA]</scope>
    <source>
        <strain evidence="2 3">Ap-RA04</strain>
    </source>
</reference>
<keyword evidence="1" id="KW-0812">Transmembrane</keyword>
<name>A0A2Z5UWC1_9COXI</name>
<proteinExistence type="predicted"/>
<feature type="transmembrane region" description="Helical" evidence="1">
    <location>
        <begin position="83"/>
        <end position="106"/>
    </location>
</feature>
<sequence>MRILFYKALLPRHCDVKLVEQALDLLQKYPEESELLNNIGKYIKNDLFEYIGYWGVLIGTIGSCCSVGITCIVIIVYPLILHSYLGVFSICIIATTTTFFILDAFYDNALGLKFGRWIGDRIEGTQQKPIHLKEFAEKLRTRIYGDEIEEAIEEATAEEILMPLDENSLVESQKYRLARQRLDYFWSTGSIMPNTQLNALHECQRTIYQYSGSCSLDSRP</sequence>
<organism evidence="2 3">
    <name type="scientific">Candidatus Rickettsiella viridis</name>
    <dbReference type="NCBI Taxonomy" id="676208"/>
    <lineage>
        <taxon>Bacteria</taxon>
        <taxon>Pseudomonadati</taxon>
        <taxon>Pseudomonadota</taxon>
        <taxon>Gammaproteobacteria</taxon>
        <taxon>Legionellales</taxon>
        <taxon>Coxiellaceae</taxon>
        <taxon>Rickettsiella</taxon>
    </lineage>
</organism>
<keyword evidence="1" id="KW-1133">Transmembrane helix</keyword>
<keyword evidence="3" id="KW-1185">Reference proteome</keyword>
<accession>A0A2Z5UWC1</accession>
<dbReference type="Proteomes" id="UP000282483">
    <property type="component" value="Chromosome"/>
</dbReference>
<keyword evidence="1" id="KW-0472">Membrane</keyword>